<evidence type="ECO:0000256" key="6">
    <source>
        <dbReference type="ARBA" id="ARBA00023002"/>
    </source>
</evidence>
<dbReference type="STRING" id="299467.A0A443SB49"/>
<comment type="similarity">
    <text evidence="3">Belongs to the oxygen-dependent FAD-linked oxidoreductase family.</text>
</comment>
<keyword evidence="5" id="KW-0274">FAD</keyword>
<evidence type="ECO:0000256" key="8">
    <source>
        <dbReference type="SAM" id="SignalP"/>
    </source>
</evidence>
<dbReference type="GO" id="GO:0071949">
    <property type="term" value="F:FAD binding"/>
    <property type="evidence" value="ECO:0007669"/>
    <property type="project" value="InterPro"/>
</dbReference>
<dbReference type="GO" id="GO:0016491">
    <property type="term" value="F:oxidoreductase activity"/>
    <property type="evidence" value="ECO:0007669"/>
    <property type="project" value="UniProtKB-KW"/>
</dbReference>
<reference evidence="10 11" key="1">
    <citation type="journal article" date="2018" name="Gigascience">
        <title>Genomes of trombidid mites reveal novel predicted allergens and laterally-transferred genes associated with secondary metabolism.</title>
        <authorList>
            <person name="Dong X."/>
            <person name="Chaisiri K."/>
            <person name="Xia D."/>
            <person name="Armstrong S.D."/>
            <person name="Fang Y."/>
            <person name="Donnelly M.J."/>
            <person name="Kadowaki T."/>
            <person name="McGarry J.W."/>
            <person name="Darby A.C."/>
            <person name="Makepeace B.L."/>
        </authorList>
    </citation>
    <scope>NUCLEOTIDE SEQUENCE [LARGE SCALE GENOMIC DNA]</scope>
    <source>
        <strain evidence="10">UoL-UT</strain>
    </source>
</reference>
<dbReference type="InterPro" id="IPR036318">
    <property type="entry name" value="FAD-bd_PCMH-like_sf"/>
</dbReference>
<dbReference type="Pfam" id="PF08031">
    <property type="entry name" value="BBE"/>
    <property type="match status" value="1"/>
</dbReference>
<comment type="cofactor">
    <cofactor evidence="1">
        <name>FAD</name>
        <dbReference type="ChEBI" id="CHEBI:57692"/>
    </cofactor>
</comment>
<keyword evidence="6" id="KW-0560">Oxidoreductase</keyword>
<dbReference type="InterPro" id="IPR016169">
    <property type="entry name" value="FAD-bd_PCMH_sub2"/>
</dbReference>
<evidence type="ECO:0000313" key="10">
    <source>
        <dbReference type="EMBL" id="RWS24791.1"/>
    </source>
</evidence>
<dbReference type="PANTHER" id="PTHR42973:SF39">
    <property type="entry name" value="FAD-BINDING PCMH-TYPE DOMAIN-CONTAINING PROTEIN"/>
    <property type="match status" value="1"/>
</dbReference>
<feature type="signal peptide" evidence="8">
    <location>
        <begin position="1"/>
        <end position="20"/>
    </location>
</feature>
<accession>A0A443SB49</accession>
<dbReference type="OrthoDB" id="415825at2759"/>
<feature type="domain" description="FAD-binding PCMH-type" evidence="9">
    <location>
        <begin position="55"/>
        <end position="227"/>
    </location>
</feature>
<dbReference type="InterPro" id="IPR012951">
    <property type="entry name" value="BBE"/>
</dbReference>
<dbReference type="Pfam" id="PF01565">
    <property type="entry name" value="FAD_binding_4"/>
    <property type="match status" value="1"/>
</dbReference>
<evidence type="ECO:0000256" key="7">
    <source>
        <dbReference type="ARBA" id="ARBA00023140"/>
    </source>
</evidence>
<keyword evidence="11" id="KW-1185">Reference proteome</keyword>
<organism evidence="10 11">
    <name type="scientific">Leptotrombidium deliense</name>
    <dbReference type="NCBI Taxonomy" id="299467"/>
    <lineage>
        <taxon>Eukaryota</taxon>
        <taxon>Metazoa</taxon>
        <taxon>Ecdysozoa</taxon>
        <taxon>Arthropoda</taxon>
        <taxon>Chelicerata</taxon>
        <taxon>Arachnida</taxon>
        <taxon>Acari</taxon>
        <taxon>Acariformes</taxon>
        <taxon>Trombidiformes</taxon>
        <taxon>Prostigmata</taxon>
        <taxon>Anystina</taxon>
        <taxon>Parasitengona</taxon>
        <taxon>Trombiculoidea</taxon>
        <taxon>Trombiculidae</taxon>
        <taxon>Leptotrombidium</taxon>
    </lineage>
</organism>
<dbReference type="InterPro" id="IPR050416">
    <property type="entry name" value="FAD-linked_Oxidoreductase"/>
</dbReference>
<evidence type="ECO:0000313" key="11">
    <source>
        <dbReference type="Proteomes" id="UP000288716"/>
    </source>
</evidence>
<evidence type="ECO:0000256" key="3">
    <source>
        <dbReference type="ARBA" id="ARBA00005466"/>
    </source>
</evidence>
<dbReference type="VEuPathDB" id="VectorBase:LDEU007249"/>
<evidence type="ECO:0000259" key="9">
    <source>
        <dbReference type="PROSITE" id="PS51387"/>
    </source>
</evidence>
<dbReference type="Gene3D" id="3.30.465.10">
    <property type="match status" value="1"/>
</dbReference>
<dbReference type="InterPro" id="IPR016166">
    <property type="entry name" value="FAD-bd_PCMH"/>
</dbReference>
<dbReference type="PANTHER" id="PTHR42973">
    <property type="entry name" value="BINDING OXIDOREDUCTASE, PUTATIVE (AFU_ORTHOLOGUE AFUA_1G17690)-RELATED"/>
    <property type="match status" value="1"/>
</dbReference>
<sequence>MAAIFFRILLLCLFLCKIKCFSNTEECFASKGLLVINPNFDAYNFTRSQLYTTGTIYQPQGVIIVRSVHDVYNTIECAKETEAHITVRSGGHSYESYSHGSNKSWIIDFVNYNKINVNEKQQTVTINSGVKVRELNDFLAERGFFLPTGTCNSVGIAGLSLGGGVGITSPEYGLTQDYILAIQIVMSDGNVLDVSKHQHPDLFWALRGAGGGNFGVVTKITFKILHPPKCTIGIKKLYENMFAHDLFHIWQTYFTSEDADRSISAFITVNDPGNGKTVLDVTIATKSEKECMLSLEKVLQLFPGINQNEITYFQSYNEAHTSKAEDYELPAGSAPSCQITINFLVEKPLTYEESKKAIELLLNAGNDFSMFAGRHGGRINDVHPRETAFVHRDAEYLITLYSVKDCSVNAQATLQRLFEEYDFMDNRLSYQNLISKLQLNYLQRYYGENLPRLIHIKRSYDPDNFFCFPQSIPAGFDEKENYCPFDQ</sequence>
<gene>
    <name evidence="10" type="ORF">B4U80_13171</name>
</gene>
<keyword evidence="4" id="KW-0285">Flavoprotein</keyword>
<proteinExistence type="inferred from homology"/>
<keyword evidence="8" id="KW-0732">Signal</keyword>
<dbReference type="InterPro" id="IPR006094">
    <property type="entry name" value="Oxid_FAD_bind_N"/>
</dbReference>
<dbReference type="UniPathway" id="UPA00991">
    <property type="reaction ID" value="UER00939"/>
</dbReference>
<dbReference type="InterPro" id="IPR006093">
    <property type="entry name" value="Oxy_OxRdtase_FAD_BS"/>
</dbReference>
<dbReference type="GO" id="GO:0005777">
    <property type="term" value="C:peroxisome"/>
    <property type="evidence" value="ECO:0007669"/>
    <property type="project" value="UniProtKB-SubCell"/>
</dbReference>
<keyword evidence="7" id="KW-0576">Peroxisome</keyword>
<evidence type="ECO:0000256" key="5">
    <source>
        <dbReference type="ARBA" id="ARBA00022827"/>
    </source>
</evidence>
<evidence type="ECO:0000256" key="2">
    <source>
        <dbReference type="ARBA" id="ARBA00004275"/>
    </source>
</evidence>
<dbReference type="Gene3D" id="3.40.462.20">
    <property type="match status" value="1"/>
</dbReference>
<comment type="caution">
    <text evidence="10">The sequence shown here is derived from an EMBL/GenBank/DDBJ whole genome shotgun (WGS) entry which is preliminary data.</text>
</comment>
<name>A0A443SB49_9ACAR</name>
<dbReference type="SUPFAM" id="SSF56176">
    <property type="entry name" value="FAD-binding/transporter-associated domain-like"/>
    <property type="match status" value="1"/>
</dbReference>
<feature type="chain" id="PRO_5019486936" evidence="8">
    <location>
        <begin position="21"/>
        <end position="487"/>
    </location>
</feature>
<dbReference type="EMBL" id="NCKV01004401">
    <property type="protein sequence ID" value="RWS24791.1"/>
    <property type="molecule type" value="Genomic_DNA"/>
</dbReference>
<evidence type="ECO:0000256" key="1">
    <source>
        <dbReference type="ARBA" id="ARBA00001974"/>
    </source>
</evidence>
<dbReference type="AlphaFoldDB" id="A0A443SB49"/>
<dbReference type="Proteomes" id="UP000288716">
    <property type="component" value="Unassembled WGS sequence"/>
</dbReference>
<protein>
    <submittedName>
        <fullName evidence="10">FAD-linked oxidase-like protein</fullName>
    </submittedName>
</protein>
<dbReference type="PROSITE" id="PS51387">
    <property type="entry name" value="FAD_PCMH"/>
    <property type="match status" value="1"/>
</dbReference>
<comment type="subcellular location">
    <subcellularLocation>
        <location evidence="2">Peroxisome</location>
    </subcellularLocation>
</comment>
<evidence type="ECO:0000256" key="4">
    <source>
        <dbReference type="ARBA" id="ARBA00022630"/>
    </source>
</evidence>
<dbReference type="PROSITE" id="PS00862">
    <property type="entry name" value="OX2_COVAL_FAD"/>
    <property type="match status" value="1"/>
</dbReference>